<evidence type="ECO:0000256" key="2">
    <source>
        <dbReference type="SAM" id="MobiDB-lite"/>
    </source>
</evidence>
<keyword evidence="3" id="KW-0472">Membrane</keyword>
<evidence type="ECO:0000313" key="6">
    <source>
        <dbReference type="Proteomes" id="UP000030157"/>
    </source>
</evidence>
<keyword evidence="3" id="KW-1133">Transmembrane helix</keyword>
<dbReference type="InterPro" id="IPR019931">
    <property type="entry name" value="LPXTG_anchor"/>
</dbReference>
<protein>
    <recommendedName>
        <fullName evidence="4">Gram-positive cocci surface proteins LPxTG domain-containing protein</fullName>
    </recommendedName>
</protein>
<evidence type="ECO:0000259" key="4">
    <source>
        <dbReference type="Pfam" id="PF00746"/>
    </source>
</evidence>
<evidence type="ECO:0000313" key="5">
    <source>
        <dbReference type="EMBL" id="AII28374.1"/>
    </source>
</evidence>
<feature type="domain" description="Gram-positive cocci surface proteins LPxTG" evidence="4">
    <location>
        <begin position="320"/>
        <end position="353"/>
    </location>
</feature>
<reference evidence="5" key="1">
    <citation type="submission" date="2014-05" db="EMBL/GenBank/DDBJ databases">
        <title>Complete genome sequence of Enterococcus faecalis bacteriophage ECP3.</title>
        <authorList>
            <person name="Kang H.-Y."/>
            <person name="Kim S."/>
            <person name="Kim J."/>
        </authorList>
    </citation>
    <scope>NUCLEOTIDE SEQUENCE [LARGE SCALE GENOMIC DNA]</scope>
    <source>
        <strain evidence="5">ECP3</strain>
    </source>
</reference>
<sequence>MTYVTNIDVVADGLDLYNGNYVVERGQVVTFKLHVATWNNEPTPENAYAIIRNNGVDYKSKVDEFGNAEVTFPVNGRPDQVTTSIFALTSGYEGDMPRVMSAIFSDETEIKQTVMNVTASINGESVSREGVYLERDQVVTVDVKATLSTGKFWEGAQVGVYNNNTEYLGDLDADGYGSVTFQVKGKQGMDTSAIYVFVKDHEREATLTVPVKFTNTTVTTETSTEESSTVDTTTGTEESSTTDTTTVESSTTDSTSSTVDSTESTVESSTEQTVTNGDTSTDSGVGETTETSQVAGYTESTSSSTESKEVKETHTSTTEPAKELPSTGTEVNYGLVGFGGVTLTVVVALVVKKLLNK</sequence>
<feature type="compositionally biased region" description="Low complexity" evidence="2">
    <location>
        <begin position="218"/>
        <end position="275"/>
    </location>
</feature>
<feature type="transmembrane region" description="Helical" evidence="3">
    <location>
        <begin position="331"/>
        <end position="351"/>
    </location>
</feature>
<keyword evidence="6" id="KW-1185">Reference proteome</keyword>
<keyword evidence="1" id="KW-0964">Secreted</keyword>
<evidence type="ECO:0000256" key="3">
    <source>
        <dbReference type="SAM" id="Phobius"/>
    </source>
</evidence>
<feature type="compositionally biased region" description="Polar residues" evidence="2">
    <location>
        <begin position="276"/>
        <end position="295"/>
    </location>
</feature>
<accession>A0A096XST5</accession>
<dbReference type="GeneID" id="24628063"/>
<proteinExistence type="predicted"/>
<feature type="region of interest" description="Disordered" evidence="2">
    <location>
        <begin position="218"/>
        <end position="328"/>
    </location>
</feature>
<evidence type="ECO:0000256" key="1">
    <source>
        <dbReference type="ARBA" id="ARBA00022525"/>
    </source>
</evidence>
<dbReference type="Pfam" id="PF00746">
    <property type="entry name" value="Gram_pos_anchor"/>
    <property type="match status" value="1"/>
</dbReference>
<dbReference type="EMBL" id="KJ801817">
    <property type="protein sequence ID" value="AII28374.1"/>
    <property type="molecule type" value="Genomic_DNA"/>
</dbReference>
<name>A0A096XST5_9CAUD</name>
<organism evidence="5 6">
    <name type="scientific">Enterococcus phage ECP3</name>
    <dbReference type="NCBI Taxonomy" id="1498168"/>
    <lineage>
        <taxon>Viruses</taxon>
        <taxon>Duplodnaviria</taxon>
        <taxon>Heunggongvirae</taxon>
        <taxon>Uroviricota</taxon>
        <taxon>Caudoviricetes</taxon>
        <taxon>Herelleviridae</taxon>
        <taxon>Brockvirinae</taxon>
        <taxon>Kochikohdavirus</taxon>
        <taxon>Kochikohdavirus ECP3</taxon>
    </lineage>
</organism>
<keyword evidence="3" id="KW-0812">Transmembrane</keyword>
<dbReference type="RefSeq" id="YP_009147015.1">
    <property type="nucleotide sequence ID" value="NC_027335.2"/>
</dbReference>
<dbReference type="Proteomes" id="UP000030157">
    <property type="component" value="Segment"/>
</dbReference>